<comment type="similarity">
    <text evidence="5">Belongs to the creatininase superfamily.</text>
</comment>
<evidence type="ECO:0000313" key="7">
    <source>
        <dbReference type="Proteomes" id="UP001207918"/>
    </source>
</evidence>
<keyword evidence="4" id="KW-0862">Zinc</keyword>
<evidence type="ECO:0000256" key="1">
    <source>
        <dbReference type="ARBA" id="ARBA00001947"/>
    </source>
</evidence>
<sequence>MGSPRPYILAETNWKTVKDQNYNLAVLPWGAIEAHNYHLPYATDVMQCDYVAAEAARKAWEEEAQVIVLPTVPFGVNTGQLDVKLCLNMNPSTQLAVLNDIADVLNRQQISKLVILNGHGGNNFKQMLRTLNVDYPEVFSCALNWYQAADADQFFDEPGDHAGELETSAMMHILPDLVLPLSEAGDGRARSFAVQGLNEQWTQTQRKWTEVTEDTGVGDPSQSTPEKGEAFLDATTDAIAQLFIDLSNTPNQKLYE</sequence>
<evidence type="ECO:0000256" key="4">
    <source>
        <dbReference type="ARBA" id="ARBA00022833"/>
    </source>
</evidence>
<accession>A0ABT3PRE1</accession>
<reference evidence="6 7" key="1">
    <citation type="submission" date="2021-03" db="EMBL/GenBank/DDBJ databases">
        <title>Aliifodinibius sp. nov., a new bacterium isolated from saline soil.</title>
        <authorList>
            <person name="Galisteo C."/>
            <person name="De La Haba R."/>
            <person name="Sanchez-Porro C."/>
            <person name="Ventosa A."/>
        </authorList>
    </citation>
    <scope>NUCLEOTIDE SEQUENCE [LARGE SCALE GENOMIC DNA]</scope>
    <source>
        <strain evidence="6 7">1BSP15-2V2</strain>
    </source>
</reference>
<evidence type="ECO:0000313" key="6">
    <source>
        <dbReference type="EMBL" id="MCW9708406.1"/>
    </source>
</evidence>
<evidence type="ECO:0000256" key="5">
    <source>
        <dbReference type="ARBA" id="ARBA00024029"/>
    </source>
</evidence>
<protein>
    <submittedName>
        <fullName evidence="6">Creatininase family protein</fullName>
    </submittedName>
</protein>
<dbReference type="PANTHER" id="PTHR35005:SF1">
    <property type="entry name" value="2-AMINO-5-FORMYLAMINO-6-RIBOSYLAMINOPYRIMIDIN-4(3H)-ONE 5'-MONOPHOSPHATE DEFORMYLASE"/>
    <property type="match status" value="1"/>
</dbReference>
<dbReference type="EMBL" id="JAGGJA010000012">
    <property type="protein sequence ID" value="MCW9708406.1"/>
    <property type="molecule type" value="Genomic_DNA"/>
</dbReference>
<dbReference type="Pfam" id="PF02633">
    <property type="entry name" value="Creatininase"/>
    <property type="match status" value="1"/>
</dbReference>
<dbReference type="InterPro" id="IPR003785">
    <property type="entry name" value="Creatininase/forma_Hydrolase"/>
</dbReference>
<evidence type="ECO:0000256" key="2">
    <source>
        <dbReference type="ARBA" id="ARBA00022723"/>
    </source>
</evidence>
<evidence type="ECO:0000256" key="3">
    <source>
        <dbReference type="ARBA" id="ARBA00022801"/>
    </source>
</evidence>
<dbReference type="RefSeq" id="WP_265767190.1">
    <property type="nucleotide sequence ID" value="NZ_JAGGJA010000012.1"/>
</dbReference>
<organism evidence="6 7">
    <name type="scientific">Fodinibius salsisoli</name>
    <dbReference type="NCBI Taxonomy" id="2820877"/>
    <lineage>
        <taxon>Bacteria</taxon>
        <taxon>Pseudomonadati</taxon>
        <taxon>Balneolota</taxon>
        <taxon>Balneolia</taxon>
        <taxon>Balneolales</taxon>
        <taxon>Balneolaceae</taxon>
        <taxon>Fodinibius</taxon>
    </lineage>
</organism>
<comment type="cofactor">
    <cofactor evidence="1">
        <name>Zn(2+)</name>
        <dbReference type="ChEBI" id="CHEBI:29105"/>
    </cofactor>
</comment>
<gene>
    <name evidence="6" type="ORF">J6I44_16210</name>
</gene>
<dbReference type="SUPFAM" id="SSF102215">
    <property type="entry name" value="Creatininase"/>
    <property type="match status" value="1"/>
</dbReference>
<keyword evidence="7" id="KW-1185">Reference proteome</keyword>
<comment type="caution">
    <text evidence="6">The sequence shown here is derived from an EMBL/GenBank/DDBJ whole genome shotgun (WGS) entry which is preliminary data.</text>
</comment>
<dbReference type="Gene3D" id="3.40.50.10310">
    <property type="entry name" value="Creatininase"/>
    <property type="match status" value="1"/>
</dbReference>
<dbReference type="InterPro" id="IPR024087">
    <property type="entry name" value="Creatininase-like_sf"/>
</dbReference>
<proteinExistence type="inferred from homology"/>
<keyword evidence="2" id="KW-0479">Metal-binding</keyword>
<dbReference type="Proteomes" id="UP001207918">
    <property type="component" value="Unassembled WGS sequence"/>
</dbReference>
<dbReference type="PANTHER" id="PTHR35005">
    <property type="entry name" value="3-DEHYDRO-SCYLLO-INOSOSE HYDROLASE"/>
    <property type="match status" value="1"/>
</dbReference>
<keyword evidence="3" id="KW-0378">Hydrolase</keyword>
<name>A0ABT3PRE1_9BACT</name>